<keyword evidence="1" id="KW-1185">Reference proteome</keyword>
<protein>
    <submittedName>
        <fullName evidence="2">EB domain-containing protein</fullName>
    </submittedName>
</protein>
<dbReference type="WBParaSite" id="MhA1_Contig762.frz3.gene3">
    <property type="protein sequence ID" value="MhA1_Contig762.frz3.gene3"/>
    <property type="gene ID" value="MhA1_Contig762.frz3.gene3"/>
</dbReference>
<evidence type="ECO:0000313" key="1">
    <source>
        <dbReference type="Proteomes" id="UP000095281"/>
    </source>
</evidence>
<proteinExistence type="predicted"/>
<dbReference type="AlphaFoldDB" id="A0A1I8BYL3"/>
<name>A0A1I8BYL3_MELHA</name>
<sequence length="97" mass="9887">MASQTLCCVQPAIKNARTVGLCFNIFFNTQQFILKEVFFPKSMGGFNNSCGIGGESSGGSAGGGCDEMNSKCYDGGLGCLGGAIVDAAALCSPARNC</sequence>
<reference evidence="2" key="1">
    <citation type="submission" date="2016-11" db="UniProtKB">
        <authorList>
            <consortium name="WormBaseParasite"/>
        </authorList>
    </citation>
    <scope>IDENTIFICATION</scope>
</reference>
<evidence type="ECO:0000313" key="2">
    <source>
        <dbReference type="WBParaSite" id="MhA1_Contig762.frz3.gene3"/>
    </source>
</evidence>
<organism evidence="1 2">
    <name type="scientific">Meloidogyne hapla</name>
    <name type="common">Root-knot nematode worm</name>
    <dbReference type="NCBI Taxonomy" id="6305"/>
    <lineage>
        <taxon>Eukaryota</taxon>
        <taxon>Metazoa</taxon>
        <taxon>Ecdysozoa</taxon>
        <taxon>Nematoda</taxon>
        <taxon>Chromadorea</taxon>
        <taxon>Rhabditida</taxon>
        <taxon>Tylenchina</taxon>
        <taxon>Tylenchomorpha</taxon>
        <taxon>Tylenchoidea</taxon>
        <taxon>Meloidogynidae</taxon>
        <taxon>Meloidogyninae</taxon>
        <taxon>Meloidogyne</taxon>
    </lineage>
</organism>
<dbReference type="Proteomes" id="UP000095281">
    <property type="component" value="Unplaced"/>
</dbReference>
<accession>A0A1I8BYL3</accession>